<name>A0A561Q4X8_9BACT</name>
<dbReference type="EMBL" id="VIWO01000001">
    <property type="protein sequence ID" value="TWF45408.1"/>
    <property type="molecule type" value="Genomic_DNA"/>
</dbReference>
<reference evidence="1 2" key="1">
    <citation type="submission" date="2019-06" db="EMBL/GenBank/DDBJ databases">
        <title>Sorghum-associated microbial communities from plants grown in Nebraska, USA.</title>
        <authorList>
            <person name="Schachtman D."/>
        </authorList>
    </citation>
    <scope>NUCLEOTIDE SEQUENCE [LARGE SCALE GENOMIC DNA]</scope>
    <source>
        <strain evidence="1 2">1209</strain>
    </source>
</reference>
<dbReference type="Proteomes" id="UP000320811">
    <property type="component" value="Unassembled WGS sequence"/>
</dbReference>
<sequence length="53" mass="6022">MTKRNIASQQIINRGYGKDHLLRKLSSHRIQLPVIPAILLCVSTIHKSAKIFL</sequence>
<keyword evidence="2" id="KW-1185">Reference proteome</keyword>
<accession>A0A561Q4X8</accession>
<dbReference type="AlphaFoldDB" id="A0A561Q4X8"/>
<evidence type="ECO:0000313" key="2">
    <source>
        <dbReference type="Proteomes" id="UP000320811"/>
    </source>
</evidence>
<organism evidence="1 2">
    <name type="scientific">Chitinophaga polysaccharea</name>
    <dbReference type="NCBI Taxonomy" id="1293035"/>
    <lineage>
        <taxon>Bacteria</taxon>
        <taxon>Pseudomonadati</taxon>
        <taxon>Bacteroidota</taxon>
        <taxon>Chitinophagia</taxon>
        <taxon>Chitinophagales</taxon>
        <taxon>Chitinophagaceae</taxon>
        <taxon>Chitinophaga</taxon>
    </lineage>
</organism>
<proteinExistence type="predicted"/>
<protein>
    <submittedName>
        <fullName evidence="1">Uncharacterized protein</fullName>
    </submittedName>
</protein>
<evidence type="ECO:0000313" key="1">
    <source>
        <dbReference type="EMBL" id="TWF45408.1"/>
    </source>
</evidence>
<gene>
    <name evidence="1" type="ORF">FHW36_1011338</name>
</gene>
<comment type="caution">
    <text evidence="1">The sequence shown here is derived from an EMBL/GenBank/DDBJ whole genome shotgun (WGS) entry which is preliminary data.</text>
</comment>